<evidence type="ECO:0000313" key="1">
    <source>
        <dbReference type="EMBL" id="GLS68983.1"/>
    </source>
</evidence>
<name>A0AA37WS94_9HYPH</name>
<keyword evidence="2" id="KW-1185">Reference proteome</keyword>
<protein>
    <submittedName>
        <fullName evidence="1">Uncharacterized protein</fullName>
    </submittedName>
</protein>
<accession>A0AA37WS94</accession>
<dbReference type="EMBL" id="BSPL01000009">
    <property type="protein sequence ID" value="GLS68983.1"/>
    <property type="molecule type" value="Genomic_DNA"/>
</dbReference>
<organism evidence="1 2">
    <name type="scientific">Methylobacterium tardum</name>
    <dbReference type="NCBI Taxonomy" id="374432"/>
    <lineage>
        <taxon>Bacteria</taxon>
        <taxon>Pseudomonadati</taxon>
        <taxon>Pseudomonadota</taxon>
        <taxon>Alphaproteobacteria</taxon>
        <taxon>Hyphomicrobiales</taxon>
        <taxon>Methylobacteriaceae</taxon>
        <taxon>Methylobacterium</taxon>
    </lineage>
</organism>
<evidence type="ECO:0000313" key="2">
    <source>
        <dbReference type="Proteomes" id="UP001157440"/>
    </source>
</evidence>
<reference evidence="2" key="1">
    <citation type="journal article" date="2019" name="Int. J. Syst. Evol. Microbiol.">
        <title>The Global Catalogue of Microorganisms (GCM) 10K type strain sequencing project: providing services to taxonomists for standard genome sequencing and annotation.</title>
        <authorList>
            <consortium name="The Broad Institute Genomics Platform"/>
            <consortium name="The Broad Institute Genome Sequencing Center for Infectious Disease"/>
            <person name="Wu L."/>
            <person name="Ma J."/>
        </authorList>
    </citation>
    <scope>NUCLEOTIDE SEQUENCE [LARGE SCALE GENOMIC DNA]</scope>
    <source>
        <strain evidence="2">NBRC 103632</strain>
    </source>
</reference>
<gene>
    <name evidence="1" type="ORF">GCM10007890_09950</name>
</gene>
<dbReference type="Proteomes" id="UP001157440">
    <property type="component" value="Unassembled WGS sequence"/>
</dbReference>
<dbReference type="AlphaFoldDB" id="A0AA37WS94"/>
<proteinExistence type="predicted"/>
<sequence length="64" mass="7072">MGSVWQRPQHLLVRAATHRYDNMDQIVGQALATFWRIDAQLGHPASGPLRPTAPAFDAHLSPQA</sequence>
<comment type="caution">
    <text evidence="1">The sequence shown here is derived from an EMBL/GenBank/DDBJ whole genome shotgun (WGS) entry which is preliminary data.</text>
</comment>